<dbReference type="STRING" id="797473.HMPREF9080_02874"/>
<organism evidence="1 2">
    <name type="scientific">Cardiobacterium valvarum F0432</name>
    <dbReference type="NCBI Taxonomy" id="797473"/>
    <lineage>
        <taxon>Bacteria</taxon>
        <taxon>Pseudomonadati</taxon>
        <taxon>Pseudomonadota</taxon>
        <taxon>Gammaproteobacteria</taxon>
        <taxon>Cardiobacteriales</taxon>
        <taxon>Cardiobacteriaceae</taxon>
        <taxon>Cardiobacterium</taxon>
    </lineage>
</organism>
<protein>
    <submittedName>
        <fullName evidence="1">Uncharacterized protein</fullName>
    </submittedName>
</protein>
<dbReference type="Pfam" id="PF11130">
    <property type="entry name" value="TraC_F_IV"/>
    <property type="match status" value="1"/>
</dbReference>
<sequence>MKVDGYRFGELLKNAFLRLSGIAPLVGPLPLTERDYRNLFKAETSFADYFPVQGFDAETGVFSMADGINVGAVWECIPADLDAKPEETLEAFNEMLAKALLQLPQEAENPYIVQIFLQNAEIENLGDRLQRNLPERLRNDKLSLDVARIMREHSDILTHELGAFPDSRVAQDKGWRVASQKIYLCVYRYESEAYWKKQRKTPTKKLLDDCGAFLGALNGLRIRTKALDGYGLIRWLAPYFSAGYEGVHSAEDYAQKEQLASFDVGQECFAIQPEYCRRSEAEERGVWKFGERYLRYLTTHGLESVPTDGCLTLGGSDSASPWEQMPPGTMMCWTIVPQPKVVLDARIEKIKASAQQAASSEAKYTLEQAEVAQDECLRNGQRIFYVQIGAYLSAPTEETLLDRTLIAQDTLLKTNCLSFIRPADDLLSQDSFIRALPFVYDFAHDRKNALRARRPT</sequence>
<dbReference type="AlphaFoldDB" id="G9ZJA5"/>
<accession>G9ZJA5</accession>
<evidence type="ECO:0000313" key="2">
    <source>
        <dbReference type="Proteomes" id="UP000004750"/>
    </source>
</evidence>
<dbReference type="RefSeq" id="WP_006986858.1">
    <property type="nucleotide sequence ID" value="NZ_JH417969.1"/>
</dbReference>
<dbReference type="HOGENOM" id="CLU_599486_0_0_6"/>
<evidence type="ECO:0000313" key="1">
    <source>
        <dbReference type="EMBL" id="EHM50246.1"/>
    </source>
</evidence>
<gene>
    <name evidence="1" type="ORF">HMPREF9080_02874</name>
</gene>
<proteinExistence type="predicted"/>
<dbReference type="EMBL" id="AGCM01000184">
    <property type="protein sequence ID" value="EHM50246.1"/>
    <property type="molecule type" value="Genomic_DNA"/>
</dbReference>
<name>G9ZJA5_9GAMM</name>
<reference evidence="1 2" key="1">
    <citation type="submission" date="2011-08" db="EMBL/GenBank/DDBJ databases">
        <authorList>
            <person name="Weinstock G."/>
            <person name="Sodergren E."/>
            <person name="Clifton S."/>
            <person name="Fulton L."/>
            <person name="Fulton B."/>
            <person name="Courtney L."/>
            <person name="Fronick C."/>
            <person name="Harrison M."/>
            <person name="Strong C."/>
            <person name="Farmer C."/>
            <person name="Delahaunty K."/>
            <person name="Markovic C."/>
            <person name="Hall O."/>
            <person name="Minx P."/>
            <person name="Tomlinson C."/>
            <person name="Mitreva M."/>
            <person name="Hou S."/>
            <person name="Chen J."/>
            <person name="Wollam A."/>
            <person name="Pepin K.H."/>
            <person name="Johnson M."/>
            <person name="Bhonagiri V."/>
            <person name="Zhang X."/>
            <person name="Suruliraj S."/>
            <person name="Warren W."/>
            <person name="Chinwalla A."/>
            <person name="Mardis E.R."/>
            <person name="Wilson R.K."/>
        </authorList>
    </citation>
    <scope>NUCLEOTIDE SEQUENCE [LARGE SCALE GENOMIC DNA]</scope>
    <source>
        <strain evidence="1 2">F0432</strain>
    </source>
</reference>
<dbReference type="InterPro" id="IPR025955">
    <property type="entry name" value="TraC/Conjuga_ATPase"/>
</dbReference>
<comment type="caution">
    <text evidence="1">The sequence shown here is derived from an EMBL/GenBank/DDBJ whole genome shotgun (WGS) entry which is preliminary data.</text>
</comment>
<dbReference type="Proteomes" id="UP000004750">
    <property type="component" value="Unassembled WGS sequence"/>
</dbReference>